<organism evidence="1 2">
    <name type="scientific">Limosa lapponica baueri</name>
    <dbReference type="NCBI Taxonomy" id="1758121"/>
    <lineage>
        <taxon>Eukaryota</taxon>
        <taxon>Metazoa</taxon>
        <taxon>Chordata</taxon>
        <taxon>Craniata</taxon>
        <taxon>Vertebrata</taxon>
        <taxon>Euteleostomi</taxon>
        <taxon>Archelosauria</taxon>
        <taxon>Archosauria</taxon>
        <taxon>Dinosauria</taxon>
        <taxon>Saurischia</taxon>
        <taxon>Theropoda</taxon>
        <taxon>Coelurosauria</taxon>
        <taxon>Aves</taxon>
        <taxon>Neognathae</taxon>
        <taxon>Neoaves</taxon>
        <taxon>Charadriiformes</taxon>
        <taxon>Scolopacidae</taxon>
        <taxon>Limosa</taxon>
    </lineage>
</organism>
<keyword evidence="2" id="KW-1185">Reference proteome</keyword>
<sequence>MPSCCGQEVLLHRLHPLGRETNTYWMQGAGEAGGHCVAALERSLPEGQEKVPLISVHIPIWLQKAAACGAGMTHVPPVHEGYLAQQRAAAMYGLQTLKPILVQAVVERCQASEKVYIRQPLPET</sequence>
<reference evidence="2" key="2">
    <citation type="submission" date="2017-12" db="EMBL/GenBank/DDBJ databases">
        <title>Genome sequence of the Bar-tailed Godwit (Limosa lapponica baueri).</title>
        <authorList>
            <person name="Lima N.C.B."/>
            <person name="Parody-Merino A.M."/>
            <person name="Battley P.F."/>
            <person name="Fidler A.E."/>
            <person name="Prosdocimi F."/>
        </authorList>
    </citation>
    <scope>NUCLEOTIDE SEQUENCE [LARGE SCALE GENOMIC DNA]</scope>
</reference>
<reference evidence="2" key="1">
    <citation type="submission" date="2017-11" db="EMBL/GenBank/DDBJ databases">
        <authorList>
            <person name="Lima N.C."/>
            <person name="Parody-Merino A.M."/>
            <person name="Battley P.F."/>
            <person name="Fidler A.E."/>
            <person name="Prosdocimi F."/>
        </authorList>
    </citation>
    <scope>NUCLEOTIDE SEQUENCE [LARGE SCALE GENOMIC DNA]</scope>
</reference>
<protein>
    <submittedName>
        <fullName evidence="1">Uncharacterized protein</fullName>
    </submittedName>
</protein>
<proteinExistence type="predicted"/>
<accession>A0A2I0UMS9</accession>
<evidence type="ECO:0000313" key="1">
    <source>
        <dbReference type="EMBL" id="PKU47349.1"/>
    </source>
</evidence>
<dbReference type="EMBL" id="KZ505681">
    <property type="protein sequence ID" value="PKU47349.1"/>
    <property type="molecule type" value="Genomic_DNA"/>
</dbReference>
<evidence type="ECO:0000313" key="2">
    <source>
        <dbReference type="Proteomes" id="UP000233556"/>
    </source>
</evidence>
<name>A0A2I0UMS9_LIMLA</name>
<dbReference type="Proteomes" id="UP000233556">
    <property type="component" value="Unassembled WGS sequence"/>
</dbReference>
<gene>
    <name evidence="1" type="ORF">llap_2374</name>
</gene>
<dbReference type="AlphaFoldDB" id="A0A2I0UMS9"/>